<evidence type="ECO:0000313" key="3">
    <source>
        <dbReference type="Proteomes" id="UP000789739"/>
    </source>
</evidence>
<feature type="region of interest" description="Disordered" evidence="1">
    <location>
        <begin position="1"/>
        <end position="30"/>
    </location>
</feature>
<organism evidence="2 3">
    <name type="scientific">Paraglomus brasilianum</name>
    <dbReference type="NCBI Taxonomy" id="144538"/>
    <lineage>
        <taxon>Eukaryota</taxon>
        <taxon>Fungi</taxon>
        <taxon>Fungi incertae sedis</taxon>
        <taxon>Mucoromycota</taxon>
        <taxon>Glomeromycotina</taxon>
        <taxon>Glomeromycetes</taxon>
        <taxon>Paraglomerales</taxon>
        <taxon>Paraglomeraceae</taxon>
        <taxon>Paraglomus</taxon>
    </lineage>
</organism>
<evidence type="ECO:0000256" key="1">
    <source>
        <dbReference type="SAM" id="MobiDB-lite"/>
    </source>
</evidence>
<accession>A0A9N9GNI7</accession>
<dbReference type="OrthoDB" id="25571at2759"/>
<sequence>MSSHRRKSKRQRSNTSPVNRDNQDQEKRSRVLAQIKALESEIAELQTEIDERRKKRARSNSMDEAFDMKFLLTYSQMCGSQRVPLETIRKRSQLYSTNPPPQQALPSSSFAGQSETSLSYLPYGMYSNNVPILNNDEGFVLPLHKEIRRLIRQWGNTGAGEIDDDQPMICHRDCCVARLRAGLLKDYLIKPDQYQASPDTHAMSDSFNDATDFSESTPRTHPCPYHPSPSHHLQLRPLAFLILAPNHVKFSNWTLETPPVRVGRQVDRPLEANAVSSWSMDNLTNNNPVRTIEQRLETKQIGIEPYRLVLRIC</sequence>
<dbReference type="EMBL" id="CAJVPI010001477">
    <property type="protein sequence ID" value="CAG8614688.1"/>
    <property type="molecule type" value="Genomic_DNA"/>
</dbReference>
<proteinExistence type="predicted"/>
<feature type="compositionally biased region" description="Basic residues" evidence="1">
    <location>
        <begin position="1"/>
        <end position="12"/>
    </location>
</feature>
<name>A0A9N9GNI7_9GLOM</name>
<keyword evidence="3" id="KW-1185">Reference proteome</keyword>
<comment type="caution">
    <text evidence="2">The sequence shown here is derived from an EMBL/GenBank/DDBJ whole genome shotgun (WGS) entry which is preliminary data.</text>
</comment>
<evidence type="ECO:0000313" key="2">
    <source>
        <dbReference type="EMBL" id="CAG8614688.1"/>
    </source>
</evidence>
<reference evidence="2" key="1">
    <citation type="submission" date="2021-06" db="EMBL/GenBank/DDBJ databases">
        <authorList>
            <person name="Kallberg Y."/>
            <person name="Tangrot J."/>
            <person name="Rosling A."/>
        </authorList>
    </citation>
    <scope>NUCLEOTIDE SEQUENCE</scope>
    <source>
        <strain evidence="2">BR232B</strain>
    </source>
</reference>
<protein>
    <submittedName>
        <fullName evidence="2">140_t:CDS:1</fullName>
    </submittedName>
</protein>
<dbReference type="Proteomes" id="UP000789739">
    <property type="component" value="Unassembled WGS sequence"/>
</dbReference>
<dbReference type="AlphaFoldDB" id="A0A9N9GNI7"/>
<gene>
    <name evidence="2" type="ORF">PBRASI_LOCUS8366</name>
</gene>